<proteinExistence type="inferred from homology"/>
<evidence type="ECO:0000313" key="6">
    <source>
        <dbReference type="EMBL" id="ONF43464.1"/>
    </source>
</evidence>
<dbReference type="OrthoDB" id="114248at2"/>
<sequence length="269" mass="28859">MTDSNPRRKRGITENDWAGLKRFTPARIALGRAGISLPTRAHLEFQLCHAQARDAVHIPLNRDALTTELNDLGLTVIPLHSRAPDRPTYLQRPDLGRRLDADAGARLKRLASEGAAADVALVLADGLSSTAVQHHAAAMLARIVDALRADGLSLSPVCLVEQGRVAVGDEIGELLGARMLVLLVGERPGLSAPDSLGIYYTWNPRVGLTDAARNCISNIRPGGLSVDDATRRLAWLIRESRRLGCSGVALKDGSGEPDALDGHTNFLLE</sequence>
<evidence type="ECO:0000256" key="2">
    <source>
        <dbReference type="ARBA" id="ARBA00023239"/>
    </source>
</evidence>
<comment type="function">
    <text evidence="5">Catalyzes the deamination of various vicinal amino-alcohols to oxo compounds. Allows this organism to utilize ethanolamine as the sole source of nitrogen and carbon in the presence of external vitamin B12.</text>
</comment>
<dbReference type="InterPro" id="IPR042255">
    <property type="entry name" value="EutC_N"/>
</dbReference>
<dbReference type="NCBIfam" id="NF003971">
    <property type="entry name" value="PRK05465.1"/>
    <property type="match status" value="1"/>
</dbReference>
<dbReference type="GO" id="GO:0031419">
    <property type="term" value="F:cobalamin binding"/>
    <property type="evidence" value="ECO:0007669"/>
    <property type="project" value="UniProtKB-UniRule"/>
</dbReference>
<dbReference type="RefSeq" id="WP_076724930.1">
    <property type="nucleotide sequence ID" value="NZ_JABWTC010000015.1"/>
</dbReference>
<dbReference type="AlphaFoldDB" id="A0A1V2DRW7"/>
<dbReference type="GO" id="GO:0006520">
    <property type="term" value="P:amino acid metabolic process"/>
    <property type="evidence" value="ECO:0007669"/>
    <property type="project" value="InterPro"/>
</dbReference>
<keyword evidence="2 5" id="KW-0456">Lyase</keyword>
<keyword evidence="4 5" id="KW-1283">Bacterial microcompartment</keyword>
<feature type="binding site" evidence="5">
    <location>
        <position position="186"/>
    </location>
    <ligand>
        <name>adenosylcob(III)alamin</name>
        <dbReference type="ChEBI" id="CHEBI:18408"/>
    </ligand>
</feature>
<evidence type="ECO:0000313" key="7">
    <source>
        <dbReference type="Proteomes" id="UP000189339"/>
    </source>
</evidence>
<dbReference type="UniPathway" id="UPA00560"/>
<dbReference type="GO" id="GO:0008851">
    <property type="term" value="F:ethanolamine ammonia-lyase activity"/>
    <property type="evidence" value="ECO:0007669"/>
    <property type="project" value="UniProtKB-UniRule"/>
</dbReference>
<keyword evidence="1 5" id="KW-0846">Cobalamin</keyword>
<accession>A0A1V2DRW7</accession>
<evidence type="ECO:0000256" key="1">
    <source>
        <dbReference type="ARBA" id="ARBA00022628"/>
    </source>
</evidence>
<comment type="cofactor">
    <cofactor evidence="5">
        <name>adenosylcob(III)alamin</name>
        <dbReference type="ChEBI" id="CHEBI:18408"/>
    </cofactor>
    <text evidence="5">Binds between the large and small subunits.</text>
</comment>
<comment type="catalytic activity">
    <reaction evidence="5">
        <text>ethanolamine = acetaldehyde + NH4(+)</text>
        <dbReference type="Rhea" id="RHEA:15313"/>
        <dbReference type="ChEBI" id="CHEBI:15343"/>
        <dbReference type="ChEBI" id="CHEBI:28938"/>
        <dbReference type="ChEBI" id="CHEBI:57603"/>
        <dbReference type="EC" id="4.3.1.7"/>
    </reaction>
</comment>
<comment type="pathway">
    <text evidence="5">Amine and polyamine degradation; ethanolamine degradation.</text>
</comment>
<comment type="subcellular location">
    <subcellularLocation>
        <location evidence="5">Bacterial microcompartment</location>
    </subcellularLocation>
</comment>
<comment type="similarity">
    <text evidence="5">Belongs to the EutC family.</text>
</comment>
<dbReference type="InterPro" id="IPR009246">
    <property type="entry name" value="EutC"/>
</dbReference>
<evidence type="ECO:0000256" key="5">
    <source>
        <dbReference type="HAMAP-Rule" id="MF_00601"/>
    </source>
</evidence>
<dbReference type="GO" id="GO:0009350">
    <property type="term" value="C:ethanolamine ammonia-lyase complex"/>
    <property type="evidence" value="ECO:0007669"/>
    <property type="project" value="UniProtKB-UniRule"/>
</dbReference>
<keyword evidence="3 5" id="KW-0170">Cobalt</keyword>
<comment type="subunit">
    <text evidence="5">The basic unit is a heterodimer which dimerizes to form tetramers. The heterotetramers trimerize; 6 large subunits form a core ring with 6 small subunits projecting outwards.</text>
</comment>
<dbReference type="EC" id="4.3.1.7" evidence="5"/>
<dbReference type="Gene3D" id="3.40.50.11240">
    <property type="entry name" value="Ethanolamine ammonia-lyase light chain (EutC)"/>
    <property type="match status" value="1"/>
</dbReference>
<organism evidence="6 7">
    <name type="scientific">Marinobacter lutaoensis</name>
    <dbReference type="NCBI Taxonomy" id="135739"/>
    <lineage>
        <taxon>Bacteria</taxon>
        <taxon>Pseudomonadati</taxon>
        <taxon>Pseudomonadota</taxon>
        <taxon>Gammaproteobacteria</taxon>
        <taxon>Pseudomonadales</taxon>
        <taxon>Marinobacteraceae</taxon>
        <taxon>Marinobacter</taxon>
    </lineage>
</organism>
<dbReference type="HAMAP" id="MF_00601">
    <property type="entry name" value="EutC"/>
    <property type="match status" value="1"/>
</dbReference>
<comment type="caution">
    <text evidence="6">The sequence shown here is derived from an EMBL/GenBank/DDBJ whole genome shotgun (WGS) entry which is preliminary data.</text>
</comment>
<dbReference type="InterPro" id="IPR042251">
    <property type="entry name" value="EutC_C"/>
</dbReference>
<dbReference type="PANTHER" id="PTHR39330">
    <property type="entry name" value="ETHANOLAMINE AMMONIA-LYASE LIGHT CHAIN"/>
    <property type="match status" value="1"/>
</dbReference>
<evidence type="ECO:0000256" key="4">
    <source>
        <dbReference type="ARBA" id="ARBA00024446"/>
    </source>
</evidence>
<feature type="binding site" evidence="5">
    <location>
        <position position="165"/>
    </location>
    <ligand>
        <name>adenosylcob(III)alamin</name>
        <dbReference type="ChEBI" id="CHEBI:18408"/>
    </ligand>
</feature>
<dbReference type="Gene3D" id="1.10.30.40">
    <property type="entry name" value="Ethanolamine ammonia-lyase light chain (EutC), N-terminal domain"/>
    <property type="match status" value="1"/>
</dbReference>
<keyword evidence="7" id="KW-1185">Reference proteome</keyword>
<protein>
    <recommendedName>
        <fullName evidence="5">Ethanolamine ammonia-lyase small subunit</fullName>
        <shortName evidence="5">EAL small subunit</shortName>
        <ecNumber evidence="5">4.3.1.7</ecNumber>
    </recommendedName>
</protein>
<evidence type="ECO:0000256" key="3">
    <source>
        <dbReference type="ARBA" id="ARBA00023285"/>
    </source>
</evidence>
<feature type="binding site" evidence="5">
    <location>
        <position position="215"/>
    </location>
    <ligand>
        <name>adenosylcob(III)alamin</name>
        <dbReference type="ChEBI" id="CHEBI:18408"/>
    </ligand>
</feature>
<gene>
    <name evidence="5" type="primary">eutC</name>
    <name evidence="6" type="ORF">BTO32_12395</name>
</gene>
<dbReference type="GO" id="GO:0031471">
    <property type="term" value="C:ethanolamine degradation polyhedral organelle"/>
    <property type="evidence" value="ECO:0007669"/>
    <property type="project" value="UniProtKB-UniRule"/>
</dbReference>
<name>A0A1V2DRW7_9GAMM</name>
<reference evidence="6 7" key="1">
    <citation type="submission" date="2016-12" db="EMBL/GenBank/DDBJ databases">
        <title>Marinobacter lutaoensis whole genome sequencing.</title>
        <authorList>
            <person name="Verma A."/>
            <person name="Krishnamurthi S."/>
        </authorList>
    </citation>
    <scope>NUCLEOTIDE SEQUENCE [LARGE SCALE GENOMIC DNA]</scope>
    <source>
        <strain evidence="6 7">T5054</strain>
    </source>
</reference>
<dbReference type="EMBL" id="MSCW01000007">
    <property type="protein sequence ID" value="ONF43464.1"/>
    <property type="molecule type" value="Genomic_DNA"/>
</dbReference>
<dbReference type="Pfam" id="PF05985">
    <property type="entry name" value="EutC"/>
    <property type="match status" value="1"/>
</dbReference>
<dbReference type="PANTHER" id="PTHR39330:SF1">
    <property type="entry name" value="ETHANOLAMINE AMMONIA-LYASE SMALL SUBUNIT"/>
    <property type="match status" value="1"/>
</dbReference>
<dbReference type="Proteomes" id="UP000189339">
    <property type="component" value="Unassembled WGS sequence"/>
</dbReference>
<dbReference type="STRING" id="135739.BTO32_12395"/>
<dbReference type="GO" id="GO:0046336">
    <property type="term" value="P:ethanolamine catabolic process"/>
    <property type="evidence" value="ECO:0007669"/>
    <property type="project" value="UniProtKB-UniRule"/>
</dbReference>
<dbReference type="PIRSF" id="PIRSF018982">
    <property type="entry name" value="EutC"/>
    <property type="match status" value="1"/>
</dbReference>